<name>A0ABX8VMV4_9MYCO</name>
<evidence type="ECO:0000259" key="2">
    <source>
        <dbReference type="Pfam" id="PF00582"/>
    </source>
</evidence>
<dbReference type="SUPFAM" id="SSF52402">
    <property type="entry name" value="Adenine nucleotide alpha hydrolases-like"/>
    <property type="match status" value="2"/>
</dbReference>
<dbReference type="PRINTS" id="PR01438">
    <property type="entry name" value="UNVRSLSTRESS"/>
</dbReference>
<proteinExistence type="inferred from homology"/>
<dbReference type="PANTHER" id="PTHR46268">
    <property type="entry name" value="STRESS RESPONSE PROTEIN NHAX"/>
    <property type="match status" value="1"/>
</dbReference>
<dbReference type="PANTHER" id="PTHR46268:SF6">
    <property type="entry name" value="UNIVERSAL STRESS PROTEIN UP12"/>
    <property type="match status" value="1"/>
</dbReference>
<sequence length="297" mass="31155">MSNEITQQGILVGVDGSVHSDAAVEFAVREAVMRNVELSIVHVVSPIIGGYSGIGMSVAPLPEDIGLQMEDEARQIVDDAVRLARESAAGAALQVRAETPFSPVASALIDMSKQVQLVVVGSRGRDAWQRALLGSVSTALVHHAHCPVAVVHGRVSPEHAHAPVVVGIDGSPASERATELAFNEASLRGVDLVALHAWSDSVLPGIDSIPIAAIRAEAEETLAERLAGFQERYPDVAVRRLLVTDSPSRNLLAESESAQLLVVGSHGRGGFAGMLLGSVSSKVVHEAHTAVIVARQD</sequence>
<reference evidence="3 4" key="1">
    <citation type="submission" date="2021-07" db="EMBL/GenBank/DDBJ databases">
        <title>Whole genome sequencing of non-tuberculosis mycobacteria type-strains.</title>
        <authorList>
            <person name="Igarashi Y."/>
            <person name="Osugi A."/>
            <person name="Mitarai S."/>
        </authorList>
    </citation>
    <scope>NUCLEOTIDE SEQUENCE [LARGE SCALE GENOMIC DNA]</scope>
    <source>
        <strain evidence="3 4">JCM 16370</strain>
    </source>
</reference>
<dbReference type="InterPro" id="IPR014729">
    <property type="entry name" value="Rossmann-like_a/b/a_fold"/>
</dbReference>
<evidence type="ECO:0000313" key="4">
    <source>
        <dbReference type="Proteomes" id="UP000825367"/>
    </source>
</evidence>
<gene>
    <name evidence="3" type="ORF">K0O64_11985</name>
</gene>
<accession>A0ABX8VMV4</accession>
<dbReference type="CDD" id="cd23944">
    <property type="entry name" value="USP_Rv2623_repeat1"/>
    <property type="match status" value="1"/>
</dbReference>
<dbReference type="Gene3D" id="3.40.50.620">
    <property type="entry name" value="HUPs"/>
    <property type="match status" value="2"/>
</dbReference>
<dbReference type="Proteomes" id="UP000825367">
    <property type="component" value="Chromosome"/>
</dbReference>
<feature type="domain" description="UspA" evidence="2">
    <location>
        <begin position="10"/>
        <end position="152"/>
    </location>
</feature>
<dbReference type="EMBL" id="CP080333">
    <property type="protein sequence ID" value="QYL19138.1"/>
    <property type="molecule type" value="Genomic_DNA"/>
</dbReference>
<feature type="domain" description="UspA" evidence="2">
    <location>
        <begin position="163"/>
        <end position="295"/>
    </location>
</feature>
<organism evidence="3 4">
    <name type="scientific">Mycolicibacterium pallens</name>
    <dbReference type="NCBI Taxonomy" id="370524"/>
    <lineage>
        <taxon>Bacteria</taxon>
        <taxon>Bacillati</taxon>
        <taxon>Actinomycetota</taxon>
        <taxon>Actinomycetes</taxon>
        <taxon>Mycobacteriales</taxon>
        <taxon>Mycobacteriaceae</taxon>
        <taxon>Mycolicibacterium</taxon>
    </lineage>
</organism>
<dbReference type="InterPro" id="IPR006016">
    <property type="entry name" value="UspA"/>
</dbReference>
<dbReference type="Pfam" id="PF00582">
    <property type="entry name" value="Usp"/>
    <property type="match status" value="2"/>
</dbReference>
<protein>
    <submittedName>
        <fullName evidence="3">Universal stress protein</fullName>
    </submittedName>
</protein>
<evidence type="ECO:0000256" key="1">
    <source>
        <dbReference type="ARBA" id="ARBA00008791"/>
    </source>
</evidence>
<comment type="similarity">
    <text evidence="1">Belongs to the universal stress protein A family.</text>
</comment>
<keyword evidence="4" id="KW-1185">Reference proteome</keyword>
<dbReference type="RefSeq" id="WP_220046388.1">
    <property type="nucleotide sequence ID" value="NZ_BAAAVX010000005.1"/>
</dbReference>
<dbReference type="InterPro" id="IPR006015">
    <property type="entry name" value="Universal_stress_UspA"/>
</dbReference>
<evidence type="ECO:0000313" key="3">
    <source>
        <dbReference type="EMBL" id="QYL19138.1"/>
    </source>
</evidence>